<evidence type="ECO:0000256" key="2">
    <source>
        <dbReference type="ARBA" id="ARBA00022741"/>
    </source>
</evidence>
<dbReference type="InterPro" id="IPR013986">
    <property type="entry name" value="DExx_box_DNA_helicase_dom_sf"/>
</dbReference>
<evidence type="ECO:0000256" key="3">
    <source>
        <dbReference type="ARBA" id="ARBA00022763"/>
    </source>
</evidence>
<dbReference type="AlphaFoldDB" id="A0A4D6Y1P3"/>
<keyword evidence="1" id="KW-0540">Nuclease</keyword>
<dbReference type="RefSeq" id="WP_158336625.1">
    <property type="nucleotide sequence ID" value="NZ_CP033004.1"/>
</dbReference>
<dbReference type="Gene3D" id="1.10.10.160">
    <property type="match status" value="1"/>
</dbReference>
<dbReference type="GO" id="GO:0004527">
    <property type="term" value="F:exonuclease activity"/>
    <property type="evidence" value="ECO:0007669"/>
    <property type="project" value="UniProtKB-KW"/>
</dbReference>
<dbReference type="EMBL" id="CP033004">
    <property type="protein sequence ID" value="QCI23416.1"/>
    <property type="molecule type" value="Genomic_DNA"/>
</dbReference>
<dbReference type="GO" id="GO:0140097">
    <property type="term" value="F:catalytic activity, acting on DNA"/>
    <property type="evidence" value="ECO:0007669"/>
    <property type="project" value="UniProtKB-ARBA"/>
</dbReference>
<protein>
    <submittedName>
        <fullName evidence="10">Uncharacterized protein</fullName>
    </submittedName>
</protein>
<dbReference type="PANTHER" id="PTHR30591">
    <property type="entry name" value="RECBCD ENZYME SUBUNIT RECC"/>
    <property type="match status" value="1"/>
</dbReference>
<dbReference type="Proteomes" id="UP000298566">
    <property type="component" value="Chromosome"/>
</dbReference>
<dbReference type="InterPro" id="IPR027417">
    <property type="entry name" value="P-loop_NTPase"/>
</dbReference>
<dbReference type="GO" id="GO:0006310">
    <property type="term" value="P:DNA recombination"/>
    <property type="evidence" value="ECO:0007669"/>
    <property type="project" value="TreeGrafter"/>
</dbReference>
<keyword evidence="4" id="KW-0378">Hydrolase</keyword>
<evidence type="ECO:0000313" key="11">
    <source>
        <dbReference type="Proteomes" id="UP000298566"/>
    </source>
</evidence>
<dbReference type="GO" id="GO:0004386">
    <property type="term" value="F:helicase activity"/>
    <property type="evidence" value="ECO:0007669"/>
    <property type="project" value="UniProtKB-KW"/>
</dbReference>
<dbReference type="GO" id="GO:0005524">
    <property type="term" value="F:ATP binding"/>
    <property type="evidence" value="ECO:0007669"/>
    <property type="project" value="UniProtKB-KW"/>
</dbReference>
<evidence type="ECO:0000313" key="10">
    <source>
        <dbReference type="EMBL" id="QCI23416.1"/>
    </source>
</evidence>
<reference evidence="10 11" key="1">
    <citation type="submission" date="2018-10" db="EMBL/GenBank/DDBJ databases">
        <title>Comparative functional genomics of the obligate endosymbiont Buchnera aphidicola.</title>
        <authorList>
            <person name="Chong R.A."/>
        </authorList>
    </citation>
    <scope>NUCLEOTIDE SEQUENCE [LARGE SCALE GENOMIC DNA]</scope>
    <source>
        <strain evidence="10 11">Mrh</strain>
    </source>
</reference>
<dbReference type="OrthoDB" id="9762834at2"/>
<keyword evidence="3" id="KW-0227">DNA damage</keyword>
<keyword evidence="9" id="KW-0234">DNA repair</keyword>
<proteinExistence type="predicted"/>
<dbReference type="PANTHER" id="PTHR30591:SF1">
    <property type="entry name" value="RECBCD ENZYME SUBUNIT RECC"/>
    <property type="match status" value="1"/>
</dbReference>
<dbReference type="GO" id="GO:0006281">
    <property type="term" value="P:DNA repair"/>
    <property type="evidence" value="ECO:0007669"/>
    <property type="project" value="UniProtKB-KW"/>
</dbReference>
<dbReference type="GO" id="GO:0003677">
    <property type="term" value="F:DNA binding"/>
    <property type="evidence" value="ECO:0007669"/>
    <property type="project" value="UniProtKB-KW"/>
</dbReference>
<accession>A0A4D6Y1P3</accession>
<evidence type="ECO:0000256" key="1">
    <source>
        <dbReference type="ARBA" id="ARBA00022722"/>
    </source>
</evidence>
<name>A0A4D6Y1P3_BUCMH</name>
<keyword evidence="2" id="KW-0547">Nucleotide-binding</keyword>
<evidence type="ECO:0000256" key="9">
    <source>
        <dbReference type="ARBA" id="ARBA00023204"/>
    </source>
</evidence>
<keyword evidence="5" id="KW-0347">Helicase</keyword>
<organism evidence="10 11">
    <name type="scientific">Buchnera aphidicola subsp. Melaphis rhois</name>
    <dbReference type="NCBI Taxonomy" id="118103"/>
    <lineage>
        <taxon>Bacteria</taxon>
        <taxon>Pseudomonadati</taxon>
        <taxon>Pseudomonadota</taxon>
        <taxon>Gammaproteobacteria</taxon>
        <taxon>Enterobacterales</taxon>
        <taxon>Erwiniaceae</taxon>
        <taxon>Buchnera</taxon>
    </lineage>
</organism>
<keyword evidence="7" id="KW-0067">ATP-binding</keyword>
<evidence type="ECO:0000256" key="8">
    <source>
        <dbReference type="ARBA" id="ARBA00023125"/>
    </source>
</evidence>
<keyword evidence="8" id="KW-0238">DNA-binding</keyword>
<evidence type="ECO:0000256" key="5">
    <source>
        <dbReference type="ARBA" id="ARBA00022806"/>
    </source>
</evidence>
<evidence type="ECO:0000256" key="7">
    <source>
        <dbReference type="ARBA" id="ARBA00022840"/>
    </source>
</evidence>
<evidence type="ECO:0000256" key="6">
    <source>
        <dbReference type="ARBA" id="ARBA00022839"/>
    </source>
</evidence>
<sequence length="354" mass="43060">MLILYKSYNLNLLVEKACSIFITNPLSDPLENEIFITPNKQTDHWIKIFITKKYSIISNIKFLRLNKFFWKIFQRINTNCYSNIEFEKYYLTWKIMNIKDIKNLTNVISKNKLKSEELFEIASFLSKCFEKYLLYRPDWIQTWENNPKYHKNTDPLVKSYELLWATIISNMKNKNQITWNYSNLLFLLQDVITHKKLNINQFPSRIFIFGNVFLTPYNIIMLNSISKLCSIHFFYVTPYQNEEQMLLNQIKLKKHKLTMIKKNISYFFNETEKYKQLLDNTINKKNNINDTLLWNKYRYEQYLLLSLINKKEINIFNIKKPICLLQKIQRNIIKTNFYKIWNNNKKKIMIKIKK</sequence>
<dbReference type="SUPFAM" id="SSF52540">
    <property type="entry name" value="P-loop containing nucleoside triphosphate hydrolases"/>
    <property type="match status" value="1"/>
</dbReference>
<evidence type="ECO:0000256" key="4">
    <source>
        <dbReference type="ARBA" id="ARBA00022801"/>
    </source>
</evidence>
<keyword evidence="6" id="KW-0269">Exonuclease</keyword>
<dbReference type="Gene3D" id="3.40.50.10930">
    <property type="match status" value="1"/>
</dbReference>
<dbReference type="Pfam" id="PF04257">
    <property type="entry name" value="Exonuc_V_gamma"/>
    <property type="match status" value="1"/>
</dbReference>
<gene>
    <name evidence="10" type="ORF">D9V73_02095</name>
</gene>